<evidence type="ECO:0000256" key="3">
    <source>
        <dbReference type="ARBA" id="ARBA00022801"/>
    </source>
</evidence>
<feature type="short sequence motif" description="Q motif" evidence="6">
    <location>
        <begin position="114"/>
        <end position="142"/>
    </location>
</feature>
<dbReference type="SUPFAM" id="SSF47954">
    <property type="entry name" value="Cyclin-like"/>
    <property type="match status" value="1"/>
</dbReference>
<dbReference type="InterPro" id="IPR013763">
    <property type="entry name" value="Cyclin-like_dom"/>
</dbReference>
<dbReference type="Gene3D" id="3.40.50.300">
    <property type="entry name" value="P-loop containing nucleotide triphosphate hydrolases"/>
    <property type="match status" value="2"/>
</dbReference>
<dbReference type="PANTHER" id="PTHR47958">
    <property type="entry name" value="ATP-DEPENDENT RNA HELICASE DBP3"/>
    <property type="match status" value="1"/>
</dbReference>
<accession>A0A7J6M7K3</accession>
<dbReference type="FunFam" id="3.40.50.300:FF:000008">
    <property type="entry name" value="ATP-dependent RNA helicase RhlB"/>
    <property type="match status" value="1"/>
</dbReference>
<dbReference type="GO" id="GO:0003724">
    <property type="term" value="F:RNA helicase activity"/>
    <property type="evidence" value="ECO:0007669"/>
    <property type="project" value="UniProtKB-EC"/>
</dbReference>
<dbReference type="InterPro" id="IPR014001">
    <property type="entry name" value="Helicase_ATP-bd"/>
</dbReference>
<proteinExistence type="inferred from homology"/>
<dbReference type="Pfam" id="PF08613">
    <property type="entry name" value="Cyclin"/>
    <property type="match status" value="1"/>
</dbReference>
<dbReference type="GO" id="GO:0005524">
    <property type="term" value="F:ATP binding"/>
    <property type="evidence" value="ECO:0007669"/>
    <property type="project" value="UniProtKB-KW"/>
</dbReference>
<dbReference type="Pfam" id="PF00271">
    <property type="entry name" value="Helicase_C"/>
    <property type="match status" value="1"/>
</dbReference>
<dbReference type="EMBL" id="JABAHT010000187">
    <property type="protein sequence ID" value="KAF4661799.1"/>
    <property type="molecule type" value="Genomic_DNA"/>
</dbReference>
<dbReference type="AlphaFoldDB" id="A0A7J6M7K3"/>
<dbReference type="Proteomes" id="UP000572268">
    <property type="component" value="Unassembled WGS sequence"/>
</dbReference>
<dbReference type="GO" id="GO:0019901">
    <property type="term" value="F:protein kinase binding"/>
    <property type="evidence" value="ECO:0007669"/>
    <property type="project" value="InterPro"/>
</dbReference>
<dbReference type="PROSITE" id="PS51195">
    <property type="entry name" value="Q_MOTIF"/>
    <property type="match status" value="1"/>
</dbReference>
<evidence type="ECO:0000256" key="6">
    <source>
        <dbReference type="PROSITE-ProRule" id="PRU00552"/>
    </source>
</evidence>
<evidence type="ECO:0000256" key="1">
    <source>
        <dbReference type="ARBA" id="ARBA00012552"/>
    </source>
</evidence>
<comment type="caution">
    <text evidence="13">The sequence shown here is derived from an EMBL/GenBank/DDBJ whole genome shotgun (WGS) entry which is preliminary data.</text>
</comment>
<feature type="compositionally biased region" description="Basic residues" evidence="8">
    <location>
        <begin position="1"/>
        <end position="11"/>
    </location>
</feature>
<dbReference type="CDD" id="cd18787">
    <property type="entry name" value="SF2_C_DEAD"/>
    <property type="match status" value="1"/>
</dbReference>
<reference evidence="14 15" key="1">
    <citation type="submission" date="2020-04" db="EMBL/GenBank/DDBJ databases">
        <title>Perkinsus olseni comparative genomics.</title>
        <authorList>
            <person name="Bogema D.R."/>
        </authorList>
    </citation>
    <scope>NUCLEOTIDE SEQUENCE [LARGE SCALE GENOMIC DNA]</scope>
    <source>
        <strain evidence="12">ATCC PRA-179</strain>
        <strain evidence="13">ATCC PRA-31</strain>
    </source>
</reference>
<evidence type="ECO:0000313" key="15">
    <source>
        <dbReference type="Proteomes" id="UP000572268"/>
    </source>
</evidence>
<dbReference type="SMART" id="SM00490">
    <property type="entry name" value="HELICc"/>
    <property type="match status" value="1"/>
</dbReference>
<dbReference type="GO" id="GO:0016787">
    <property type="term" value="F:hydrolase activity"/>
    <property type="evidence" value="ECO:0007669"/>
    <property type="project" value="UniProtKB-KW"/>
</dbReference>
<feature type="domain" description="DEAD-box RNA helicase Q" evidence="11">
    <location>
        <begin position="114"/>
        <end position="142"/>
    </location>
</feature>
<feature type="compositionally biased region" description="Low complexity" evidence="8">
    <location>
        <begin position="508"/>
        <end position="520"/>
    </location>
</feature>
<dbReference type="Pfam" id="PF00270">
    <property type="entry name" value="DEAD"/>
    <property type="match status" value="1"/>
</dbReference>
<evidence type="ECO:0000259" key="10">
    <source>
        <dbReference type="PROSITE" id="PS51194"/>
    </source>
</evidence>
<dbReference type="InterPro" id="IPR011545">
    <property type="entry name" value="DEAD/DEAH_box_helicase_dom"/>
</dbReference>
<dbReference type="FunFam" id="3.40.50.300:FF:000079">
    <property type="entry name" value="probable ATP-dependent RNA helicase DDX17"/>
    <property type="match status" value="1"/>
</dbReference>
<evidence type="ECO:0000256" key="5">
    <source>
        <dbReference type="ARBA" id="ARBA00022840"/>
    </source>
</evidence>
<dbReference type="SMART" id="SM00487">
    <property type="entry name" value="DEXDc"/>
    <property type="match status" value="1"/>
</dbReference>
<dbReference type="Proteomes" id="UP000570595">
    <property type="component" value="Unassembled WGS sequence"/>
</dbReference>
<dbReference type="OrthoDB" id="196131at2759"/>
<feature type="domain" description="Helicase C-terminal" evidence="10">
    <location>
        <begin position="349"/>
        <end position="494"/>
    </location>
</feature>
<evidence type="ECO:0000256" key="7">
    <source>
        <dbReference type="RuleBase" id="RU000492"/>
    </source>
</evidence>
<dbReference type="PROSITE" id="PS51194">
    <property type="entry name" value="HELICASE_CTER"/>
    <property type="match status" value="1"/>
</dbReference>
<evidence type="ECO:0000259" key="9">
    <source>
        <dbReference type="PROSITE" id="PS51192"/>
    </source>
</evidence>
<dbReference type="InterPro" id="IPR014014">
    <property type="entry name" value="RNA_helicase_DEAD_Q_motif"/>
</dbReference>
<dbReference type="InterPro" id="IPR000629">
    <property type="entry name" value="RNA-helicase_DEAD-box_CS"/>
</dbReference>
<dbReference type="CDD" id="cd20558">
    <property type="entry name" value="CYCLIN_ScPCL7-like"/>
    <property type="match status" value="1"/>
</dbReference>
<keyword evidence="2 7" id="KW-0547">Nucleotide-binding</keyword>
<evidence type="ECO:0000313" key="12">
    <source>
        <dbReference type="EMBL" id="KAF4661799.1"/>
    </source>
</evidence>
<dbReference type="Gene3D" id="1.10.472.10">
    <property type="entry name" value="Cyclin-like"/>
    <property type="match status" value="1"/>
</dbReference>
<evidence type="ECO:0000256" key="8">
    <source>
        <dbReference type="SAM" id="MobiDB-lite"/>
    </source>
</evidence>
<name>A0A7J6M7K3_PEROL</name>
<feature type="region of interest" description="Disordered" evidence="8">
    <location>
        <begin position="1"/>
        <end position="23"/>
    </location>
</feature>
<keyword evidence="3 7" id="KW-0378">Hydrolase</keyword>
<feature type="domain" description="Helicase ATP-binding" evidence="9">
    <location>
        <begin position="145"/>
        <end position="320"/>
    </location>
</feature>
<dbReference type="InterPro" id="IPR001650">
    <property type="entry name" value="Helicase_C-like"/>
</dbReference>
<protein>
    <recommendedName>
        <fullName evidence="1">RNA helicase</fullName>
        <ecNumber evidence="1">3.6.4.13</ecNumber>
    </recommendedName>
</protein>
<organism evidence="13 15">
    <name type="scientific">Perkinsus olseni</name>
    <name type="common">Perkinsus atlanticus</name>
    <dbReference type="NCBI Taxonomy" id="32597"/>
    <lineage>
        <taxon>Eukaryota</taxon>
        <taxon>Sar</taxon>
        <taxon>Alveolata</taxon>
        <taxon>Perkinsozoa</taxon>
        <taxon>Perkinsea</taxon>
        <taxon>Perkinsida</taxon>
        <taxon>Perkinsidae</taxon>
        <taxon>Perkinsus</taxon>
    </lineage>
</organism>
<dbReference type="PROSITE" id="PS00039">
    <property type="entry name" value="DEAD_ATP_HELICASE"/>
    <property type="match status" value="1"/>
</dbReference>
<dbReference type="PROSITE" id="PS51192">
    <property type="entry name" value="HELICASE_ATP_BIND_1"/>
    <property type="match status" value="1"/>
</dbReference>
<dbReference type="GO" id="GO:0003676">
    <property type="term" value="F:nucleic acid binding"/>
    <property type="evidence" value="ECO:0007669"/>
    <property type="project" value="InterPro"/>
</dbReference>
<dbReference type="CDD" id="cd17966">
    <property type="entry name" value="DEADc_DDX5_DDX17"/>
    <property type="match status" value="1"/>
</dbReference>
<keyword evidence="4 7" id="KW-0347">Helicase</keyword>
<dbReference type="EC" id="3.6.4.13" evidence="1"/>
<evidence type="ECO:0000259" key="11">
    <source>
        <dbReference type="PROSITE" id="PS51195"/>
    </source>
</evidence>
<dbReference type="InterPro" id="IPR036915">
    <property type="entry name" value="Cyclin-like_sf"/>
</dbReference>
<dbReference type="EMBL" id="JABANN010000183">
    <property type="protein sequence ID" value="KAF4667386.1"/>
    <property type="molecule type" value="Genomic_DNA"/>
</dbReference>
<comment type="similarity">
    <text evidence="7">Belongs to the DEAD box helicase family.</text>
</comment>
<evidence type="ECO:0000313" key="14">
    <source>
        <dbReference type="Proteomes" id="UP000570595"/>
    </source>
</evidence>
<dbReference type="SUPFAM" id="SSF52540">
    <property type="entry name" value="P-loop containing nucleoside triphosphate hydrolases"/>
    <property type="match status" value="1"/>
</dbReference>
<keyword evidence="5 7" id="KW-0067">ATP-binding</keyword>
<evidence type="ECO:0000256" key="4">
    <source>
        <dbReference type="ARBA" id="ARBA00022806"/>
    </source>
</evidence>
<evidence type="ECO:0000313" key="13">
    <source>
        <dbReference type="EMBL" id="KAF4667386.1"/>
    </source>
</evidence>
<dbReference type="InterPro" id="IPR027417">
    <property type="entry name" value="P-loop_NTPase"/>
</dbReference>
<evidence type="ECO:0000256" key="2">
    <source>
        <dbReference type="ARBA" id="ARBA00022741"/>
    </source>
</evidence>
<dbReference type="InterPro" id="IPR013922">
    <property type="entry name" value="Cyclin_PHO80-like"/>
</dbReference>
<gene>
    <name evidence="13" type="ORF">FOL46_002573</name>
    <name evidence="12" type="ORF">FOZ61_002942</name>
</gene>
<feature type="region of interest" description="Disordered" evidence="8">
    <location>
        <begin position="506"/>
        <end position="544"/>
    </location>
</feature>
<dbReference type="SMART" id="SM00385">
    <property type="entry name" value="CYCLIN"/>
    <property type="match status" value="1"/>
</dbReference>
<sequence length="794" mass="88854">MSYDHRRRSRSRSRDRYGGNFGGSRGYDTGGFSGMGGAGGFGFGGGGGSSFMNSGLGARLHSQDWNHIQLTKFEKNFYIEHPDVSRLTPEEVDNVRRKHDITIVAGRNVPHPIVTFEQAGFPDYILHEVAQAGFVAPTPIQIQGWPVAMSGRDMVGIAETGSGKTLAFLLPAIVHINAQPYLQRGDGPIVLVMAPTRELAVQIQEECNKFGKSSKIKNTCCYGGVPRGPQARDLSEGVEICIATPGRLIDFLESQRTNLRRVTYLVLDEADRMLDMGFEPQIRKITSQIRPDRQTLLWSATWPKEVQGLARDLCREEPVHINVGTLTLKACHNVTQYVDVVQEYEKRDRLKQLLERVMDGSKLLIFTDTKRGADDLTRTLRTDGWPALCIHGDKKQEERDWVLHEFKSGKSPIMIATDVASRGLDVKDIRHVVNYDFPGQIEDYVHRIGRTGRAGCKGNAYTFFTPDKIKMARDLVQILREANQTVNSEKMESVKTHEYPYVYDAEESSTVASSPSTPSVTGAPRRLSSVETTASDSDDVSDVTSVTCNKKQARGQEDKISSAHDYHQAVAPEVPQRFTPAVKERFGRGVLPRAFTIVIQHLVGIGSGKEPLTRFHCVKRPGIEIGDYIRRLAKHFDCSDEVFVLCLIYIDRAIKRDDTFAVSALNVHRLVLTALTVAAKFHDDIYYSNAFYARVGGVSVAELNTLELTLLKMMDWQCFVPTEEYQMYERNFDLRVVAIIAPVKFLTTLEMAFPLDVFRPQSTTSNSRFCAQRAALYATPVSLLVYCRWSSSAS</sequence>